<dbReference type="CDD" id="cd11056">
    <property type="entry name" value="CYP6-like"/>
    <property type="match status" value="1"/>
</dbReference>
<keyword evidence="5 13" id="KW-0349">Heme</keyword>
<proteinExistence type="inferred from homology"/>
<evidence type="ECO:0000256" key="2">
    <source>
        <dbReference type="ARBA" id="ARBA00004174"/>
    </source>
</evidence>
<evidence type="ECO:0000256" key="5">
    <source>
        <dbReference type="ARBA" id="ARBA00022617"/>
    </source>
</evidence>
<dbReference type="PANTHER" id="PTHR24292">
    <property type="entry name" value="CYTOCHROME P450"/>
    <property type="match status" value="1"/>
</dbReference>
<dbReference type="Proteomes" id="UP001307889">
    <property type="component" value="Chromosome 6"/>
</dbReference>
<dbReference type="InterPro" id="IPR036396">
    <property type="entry name" value="Cyt_P450_sf"/>
</dbReference>
<evidence type="ECO:0000256" key="3">
    <source>
        <dbReference type="ARBA" id="ARBA00004406"/>
    </source>
</evidence>
<keyword evidence="9 13" id="KW-0560">Oxidoreductase</keyword>
<accession>A0ABN7ATW1</accession>
<evidence type="ECO:0000256" key="4">
    <source>
        <dbReference type="ARBA" id="ARBA00010617"/>
    </source>
</evidence>
<evidence type="ECO:0000256" key="6">
    <source>
        <dbReference type="ARBA" id="ARBA00022723"/>
    </source>
</evidence>
<dbReference type="InterPro" id="IPR017972">
    <property type="entry name" value="Cyt_P450_CS"/>
</dbReference>
<name>A0ABN7ATW1_9HEMI</name>
<sequence length="505" mass="57310">MFVEFVLGVVAVLLFYIYAYSPFDYWKKRGVTQVPVELPVVGNFVRGLSEPAAVRLKRNYDNYPDERYVGTYDVRTPVLLIRDPDLVESFLIKDFSHFYNRGNPSNPETKLGKHLLNLKDERWKGLRNKLTPTFTTGKLKGMHSQLVECGENLIRSMKKLEDGRPFEIRDVVSRFTMDVIASCAFGLNLDTINDSESPFRKIGLTSFTPSLFTQVVLKLPQELRTLLKRLNIGSTPPQMLDYFIGAVDETIAHRAQNKMVRPDFLHLMNELYQKDKESIEKKQLDPKDPHVFDHSTLVSNAFVFFLAGFETTATTISYAMYELAMNDDVQEEVFKEVSSVLRKHGGTPTFDACQEMELLERVISETLRKYPPAVSVDRKASHEYTVPGSNLTLPAGSNILVPIYALHHDPQYFPDPEKFLPERFDESKTAIRKGTYLPFGGGPRICIGARFARLEAKVGLAMIVNNFQLVRSEKTLSPLKFAKLAVTLVPEGGVWVAVRPRNKTA</sequence>
<dbReference type="Gene3D" id="1.10.630.10">
    <property type="entry name" value="Cytochrome P450"/>
    <property type="match status" value="1"/>
</dbReference>
<reference evidence="14 15" key="1">
    <citation type="submission" date="2023-09" db="EMBL/GenBank/DDBJ databases">
        <title>Nesidiocoris tenuis whole genome shotgun sequence.</title>
        <authorList>
            <person name="Shibata T."/>
            <person name="Shimoda M."/>
            <person name="Kobayashi T."/>
            <person name="Uehara T."/>
        </authorList>
    </citation>
    <scope>NUCLEOTIDE SEQUENCE [LARGE SCALE GENOMIC DNA]</scope>
    <source>
        <strain evidence="14 15">Japan</strain>
    </source>
</reference>
<dbReference type="PRINTS" id="PR00385">
    <property type="entry name" value="P450"/>
</dbReference>
<evidence type="ECO:0000256" key="8">
    <source>
        <dbReference type="ARBA" id="ARBA00022848"/>
    </source>
</evidence>
<dbReference type="PANTHER" id="PTHR24292:SF100">
    <property type="entry name" value="CYTOCHROME P450 6A16, ISOFORM B-RELATED"/>
    <property type="match status" value="1"/>
</dbReference>
<dbReference type="InterPro" id="IPR001128">
    <property type="entry name" value="Cyt_P450"/>
</dbReference>
<keyword evidence="15" id="KW-1185">Reference proteome</keyword>
<protein>
    <submittedName>
        <fullName evidence="14">Cytochrome P450</fullName>
    </submittedName>
</protein>
<dbReference type="EMBL" id="AP028914">
    <property type="protein sequence ID" value="BES95649.1"/>
    <property type="molecule type" value="Genomic_DNA"/>
</dbReference>
<evidence type="ECO:0000313" key="14">
    <source>
        <dbReference type="EMBL" id="BES95649.1"/>
    </source>
</evidence>
<evidence type="ECO:0000256" key="11">
    <source>
        <dbReference type="ARBA" id="ARBA00023033"/>
    </source>
</evidence>
<dbReference type="Pfam" id="PF00067">
    <property type="entry name" value="p450"/>
    <property type="match status" value="1"/>
</dbReference>
<dbReference type="InterPro" id="IPR002401">
    <property type="entry name" value="Cyt_P450_E_grp-I"/>
</dbReference>
<evidence type="ECO:0000256" key="12">
    <source>
        <dbReference type="ARBA" id="ARBA00023136"/>
    </source>
</evidence>
<dbReference type="PRINTS" id="PR00463">
    <property type="entry name" value="EP450I"/>
</dbReference>
<comment type="cofactor">
    <cofactor evidence="1">
        <name>heme</name>
        <dbReference type="ChEBI" id="CHEBI:30413"/>
    </cofactor>
</comment>
<keyword evidence="11 13" id="KW-0503">Monooxygenase</keyword>
<keyword evidence="10 13" id="KW-0408">Iron</keyword>
<keyword evidence="8" id="KW-0492">Microsome</keyword>
<keyword evidence="12" id="KW-0472">Membrane</keyword>
<comment type="subcellular location">
    <subcellularLocation>
        <location evidence="3">Endoplasmic reticulum membrane</location>
        <topology evidence="3">Peripheral membrane protein</topology>
    </subcellularLocation>
    <subcellularLocation>
        <location evidence="2">Microsome membrane</location>
        <topology evidence="2">Peripheral membrane protein</topology>
    </subcellularLocation>
</comment>
<evidence type="ECO:0000256" key="1">
    <source>
        <dbReference type="ARBA" id="ARBA00001971"/>
    </source>
</evidence>
<gene>
    <name evidence="14" type="ORF">NTJ_08458</name>
</gene>
<evidence type="ECO:0000256" key="13">
    <source>
        <dbReference type="RuleBase" id="RU000461"/>
    </source>
</evidence>
<evidence type="ECO:0000313" key="15">
    <source>
        <dbReference type="Proteomes" id="UP001307889"/>
    </source>
</evidence>
<evidence type="ECO:0000256" key="7">
    <source>
        <dbReference type="ARBA" id="ARBA00022824"/>
    </source>
</evidence>
<evidence type="ECO:0000256" key="9">
    <source>
        <dbReference type="ARBA" id="ARBA00023002"/>
    </source>
</evidence>
<keyword evidence="6 13" id="KW-0479">Metal-binding</keyword>
<keyword evidence="7" id="KW-0256">Endoplasmic reticulum</keyword>
<dbReference type="PROSITE" id="PS00086">
    <property type="entry name" value="CYTOCHROME_P450"/>
    <property type="match status" value="1"/>
</dbReference>
<evidence type="ECO:0000256" key="10">
    <source>
        <dbReference type="ARBA" id="ARBA00023004"/>
    </source>
</evidence>
<dbReference type="InterPro" id="IPR050476">
    <property type="entry name" value="Insect_CytP450_Detox"/>
</dbReference>
<dbReference type="SUPFAM" id="SSF48264">
    <property type="entry name" value="Cytochrome P450"/>
    <property type="match status" value="1"/>
</dbReference>
<comment type="similarity">
    <text evidence="4 13">Belongs to the cytochrome P450 family.</text>
</comment>
<organism evidence="14 15">
    <name type="scientific">Nesidiocoris tenuis</name>
    <dbReference type="NCBI Taxonomy" id="355587"/>
    <lineage>
        <taxon>Eukaryota</taxon>
        <taxon>Metazoa</taxon>
        <taxon>Ecdysozoa</taxon>
        <taxon>Arthropoda</taxon>
        <taxon>Hexapoda</taxon>
        <taxon>Insecta</taxon>
        <taxon>Pterygota</taxon>
        <taxon>Neoptera</taxon>
        <taxon>Paraneoptera</taxon>
        <taxon>Hemiptera</taxon>
        <taxon>Heteroptera</taxon>
        <taxon>Panheteroptera</taxon>
        <taxon>Cimicomorpha</taxon>
        <taxon>Miridae</taxon>
        <taxon>Dicyphina</taxon>
        <taxon>Nesidiocoris</taxon>
    </lineage>
</organism>